<organism evidence="2 3">
    <name type="scientific">Promicromonospora umidemergens</name>
    <dbReference type="NCBI Taxonomy" id="629679"/>
    <lineage>
        <taxon>Bacteria</taxon>
        <taxon>Bacillati</taxon>
        <taxon>Actinomycetota</taxon>
        <taxon>Actinomycetes</taxon>
        <taxon>Micrococcales</taxon>
        <taxon>Promicromonosporaceae</taxon>
        <taxon>Promicromonospora</taxon>
    </lineage>
</organism>
<gene>
    <name evidence="2" type="ORF">GCM10023198_07430</name>
</gene>
<evidence type="ECO:0000256" key="1">
    <source>
        <dbReference type="SAM" id="MobiDB-lite"/>
    </source>
</evidence>
<evidence type="ECO:0000313" key="3">
    <source>
        <dbReference type="Proteomes" id="UP001500843"/>
    </source>
</evidence>
<evidence type="ECO:0000313" key="2">
    <source>
        <dbReference type="EMBL" id="GAA4691138.1"/>
    </source>
</evidence>
<dbReference type="EMBL" id="BAABHM010000005">
    <property type="protein sequence ID" value="GAA4691138.1"/>
    <property type="molecule type" value="Genomic_DNA"/>
</dbReference>
<name>A0ABP8WNU5_9MICO</name>
<accession>A0ABP8WNU5</accession>
<feature type="region of interest" description="Disordered" evidence="1">
    <location>
        <begin position="82"/>
        <end position="110"/>
    </location>
</feature>
<sequence>MLRHTTVLERLAGTAQDVDPALAQRDELAGRHAAARWVVGHVPPTVRATAVAASASTVKLSAIPLPSSIPVHVTGISKAYGRGAHRDMGSHPHVGGTPYARTLDAPSVAG</sequence>
<reference evidence="3" key="1">
    <citation type="journal article" date="2019" name="Int. J. Syst. Evol. Microbiol.">
        <title>The Global Catalogue of Microorganisms (GCM) 10K type strain sequencing project: providing services to taxonomists for standard genome sequencing and annotation.</title>
        <authorList>
            <consortium name="The Broad Institute Genomics Platform"/>
            <consortium name="The Broad Institute Genome Sequencing Center for Infectious Disease"/>
            <person name="Wu L."/>
            <person name="Ma J."/>
        </authorList>
    </citation>
    <scope>NUCLEOTIDE SEQUENCE [LARGE SCALE GENOMIC DNA]</scope>
    <source>
        <strain evidence="3">JCM 17975</strain>
    </source>
</reference>
<keyword evidence="3" id="KW-1185">Reference proteome</keyword>
<comment type="caution">
    <text evidence="2">The sequence shown here is derived from an EMBL/GenBank/DDBJ whole genome shotgun (WGS) entry which is preliminary data.</text>
</comment>
<protein>
    <submittedName>
        <fullName evidence="2">Uncharacterized protein</fullName>
    </submittedName>
</protein>
<proteinExistence type="predicted"/>
<dbReference type="Proteomes" id="UP001500843">
    <property type="component" value="Unassembled WGS sequence"/>
</dbReference>